<evidence type="ECO:0000259" key="6">
    <source>
        <dbReference type="Pfam" id="PF00925"/>
    </source>
</evidence>
<accession>A0AA39GSY9</accession>
<evidence type="ECO:0000256" key="4">
    <source>
        <dbReference type="ARBA" id="ARBA00023134"/>
    </source>
</evidence>
<feature type="domain" description="GTP cyclohydrolase II" evidence="6">
    <location>
        <begin position="329"/>
        <end position="462"/>
    </location>
</feature>
<comment type="caution">
    <text evidence="8">The sequence shown here is derived from an EMBL/GenBank/DDBJ whole genome shotgun (WGS) entry which is preliminary data.</text>
</comment>
<dbReference type="GO" id="GO:0005525">
    <property type="term" value="F:GTP binding"/>
    <property type="evidence" value="ECO:0007669"/>
    <property type="project" value="UniProtKB-KW"/>
</dbReference>
<dbReference type="Gene3D" id="3.40.50.10990">
    <property type="entry name" value="GTP cyclohydrolase II"/>
    <property type="match status" value="1"/>
</dbReference>
<organism evidence="8 9">
    <name type="scientific">Sarocladium strictum</name>
    <name type="common">Black bundle disease fungus</name>
    <name type="synonym">Acremonium strictum</name>
    <dbReference type="NCBI Taxonomy" id="5046"/>
    <lineage>
        <taxon>Eukaryota</taxon>
        <taxon>Fungi</taxon>
        <taxon>Dikarya</taxon>
        <taxon>Ascomycota</taxon>
        <taxon>Pezizomycotina</taxon>
        <taxon>Sordariomycetes</taxon>
        <taxon>Hypocreomycetidae</taxon>
        <taxon>Hypocreales</taxon>
        <taxon>Sarocladiaceae</taxon>
        <taxon>Sarocladium</taxon>
    </lineage>
</organism>
<dbReference type="Pfam" id="PF12471">
    <property type="entry name" value="GTP_CH_N"/>
    <property type="match status" value="1"/>
</dbReference>
<dbReference type="InterPro" id="IPR036144">
    <property type="entry name" value="RibA-like_sf"/>
</dbReference>
<dbReference type="EMBL" id="JAPDFR010000001">
    <property type="protein sequence ID" value="KAK0392158.1"/>
    <property type="molecule type" value="Genomic_DNA"/>
</dbReference>
<keyword evidence="4" id="KW-0342">GTP-binding</keyword>
<dbReference type="PANTHER" id="PTHR47259">
    <property type="match status" value="1"/>
</dbReference>
<evidence type="ECO:0000256" key="1">
    <source>
        <dbReference type="ARBA" id="ARBA00008131"/>
    </source>
</evidence>
<keyword evidence="9" id="KW-1185">Reference proteome</keyword>
<feature type="domain" description="GTP cyclohydrolase N-terminal" evidence="7">
    <location>
        <begin position="96"/>
        <end position="288"/>
    </location>
</feature>
<dbReference type="PANTHER" id="PTHR47259:SF2">
    <property type="entry name" value="URACIL-REGULATED PROTEIN 1"/>
    <property type="match status" value="1"/>
</dbReference>
<evidence type="ECO:0000256" key="2">
    <source>
        <dbReference type="ARBA" id="ARBA00022741"/>
    </source>
</evidence>
<dbReference type="NCBIfam" id="NF005536">
    <property type="entry name" value="PRK07198.1"/>
    <property type="match status" value="1"/>
</dbReference>
<evidence type="ECO:0008006" key="10">
    <source>
        <dbReference type="Google" id="ProtNLM"/>
    </source>
</evidence>
<dbReference type="InterPro" id="IPR022163">
    <property type="entry name" value="GTP_CH_N"/>
</dbReference>
<gene>
    <name evidence="8" type="ORF">NLU13_1656</name>
</gene>
<dbReference type="SUPFAM" id="SSF142695">
    <property type="entry name" value="RibA-like"/>
    <property type="match status" value="1"/>
</dbReference>
<evidence type="ECO:0000259" key="7">
    <source>
        <dbReference type="Pfam" id="PF12471"/>
    </source>
</evidence>
<evidence type="ECO:0000313" key="8">
    <source>
        <dbReference type="EMBL" id="KAK0392158.1"/>
    </source>
</evidence>
<evidence type="ECO:0000256" key="5">
    <source>
        <dbReference type="SAM" id="MobiDB-lite"/>
    </source>
</evidence>
<proteinExistence type="inferred from homology"/>
<comment type="similarity">
    <text evidence="1">Belongs to the GTP cyclohydrolase II family.</text>
</comment>
<dbReference type="GO" id="GO:0009231">
    <property type="term" value="P:riboflavin biosynthetic process"/>
    <property type="evidence" value="ECO:0007669"/>
    <property type="project" value="InterPro"/>
</dbReference>
<sequence length="510" mass="56035">MLPTGMQDPVVGDLVLDVQQKQAELQAAINALSRRVGSNTLATQRLPNELTDQDGHQHAGSATAVETHDNVAATPEPGQSPAPPSSSDRHGGMTSRIILTTYPKQIGINPLLMDWGNADPIKRGPVVVSRGQSSIRRRNAIGGDGGSYSIYYALAVASKEITVDHRPDFTNTEPAVSIGPFPAWGDRKKIVAMDPWGHLAPWTFKDVMTRENVDIRPTIAVTKAHMKLPELEESVRSGRLIPDGKVCLNDLGELAVTKFAVEPVWYLPGVAERFGIDEGALRRSLFEHTGGSYPELITRGDIKLFLPPIGGLTVYCFGDPARMSDESVRLSLRIHDECNGSDVFGSDICTCRPYLLFGIEEAVKEAQNGGSGVVIYFRKEGRALGEVTKVLVYNARKRGADRASDYFKRTENIAGVKDMRFQALMPDILHWLGIKKIDRMLSMSNMKHDAIVGQGIPIRERVELPEALIPADSRVEIDAKITAGYFTSGKRMTAEELEAVQGRMWEDIDH</sequence>
<keyword evidence="2" id="KW-0547">Nucleotide-binding</keyword>
<protein>
    <recommendedName>
        <fullName evidence="10">GTP cyclohydrolase II</fullName>
    </recommendedName>
</protein>
<dbReference type="CDD" id="cd00641">
    <property type="entry name" value="GTP_cyclohydro2"/>
    <property type="match status" value="1"/>
</dbReference>
<dbReference type="Proteomes" id="UP001175261">
    <property type="component" value="Unassembled WGS sequence"/>
</dbReference>
<dbReference type="GO" id="GO:0003935">
    <property type="term" value="F:GTP cyclohydrolase II activity"/>
    <property type="evidence" value="ECO:0007669"/>
    <property type="project" value="InterPro"/>
</dbReference>
<keyword evidence="3" id="KW-0378">Hydrolase</keyword>
<name>A0AA39GSY9_SARSR</name>
<dbReference type="Pfam" id="PF00925">
    <property type="entry name" value="GTP_cyclohydro2"/>
    <property type="match status" value="1"/>
</dbReference>
<evidence type="ECO:0000256" key="3">
    <source>
        <dbReference type="ARBA" id="ARBA00022801"/>
    </source>
</evidence>
<evidence type="ECO:0000313" key="9">
    <source>
        <dbReference type="Proteomes" id="UP001175261"/>
    </source>
</evidence>
<dbReference type="InterPro" id="IPR032677">
    <property type="entry name" value="GTP_cyclohydro_II"/>
</dbReference>
<reference evidence="8" key="1">
    <citation type="submission" date="2022-10" db="EMBL/GenBank/DDBJ databases">
        <title>Determination and structural analysis of whole genome sequence of Sarocladium strictum F4-1.</title>
        <authorList>
            <person name="Hu L."/>
            <person name="Jiang Y."/>
        </authorList>
    </citation>
    <scope>NUCLEOTIDE SEQUENCE</scope>
    <source>
        <strain evidence="8">F4-1</strain>
    </source>
</reference>
<dbReference type="AlphaFoldDB" id="A0AA39GSY9"/>
<dbReference type="InterPro" id="IPR000926">
    <property type="entry name" value="RibA"/>
</dbReference>
<feature type="region of interest" description="Disordered" evidence="5">
    <location>
        <begin position="71"/>
        <end position="92"/>
    </location>
</feature>